<dbReference type="InterPro" id="IPR052648">
    <property type="entry name" value="Ser-tRNA(Sec)_kinase"/>
</dbReference>
<evidence type="ECO:0000256" key="2">
    <source>
        <dbReference type="ARBA" id="ARBA00022840"/>
    </source>
</evidence>
<dbReference type="PANTHER" id="PTHR20873">
    <property type="entry name" value="L-SERYL-TRNA(SEC) KINASE"/>
    <property type="match status" value="1"/>
</dbReference>
<proteinExistence type="predicted"/>
<dbReference type="GO" id="GO:0005524">
    <property type="term" value="F:ATP binding"/>
    <property type="evidence" value="ECO:0007669"/>
    <property type="project" value="UniProtKB-KW"/>
</dbReference>
<sequence>MNRVCLNVLVGIPGAGKTTFCQRIKEYLIAKESCLNSIHICFDDFIKFDAEIDLENTSFKSKRKRLLELLEQIIQVIKSKNLPQLEQVNNLLYDEFHHKITVNLAKTPSNYLILVDDNMYYRSMRFQVFQIARRLGTGYFQTFLDVSLDTARTRNSERSASVPEEVIARMFYKLEKPNERICRWERNSLILSNPSVELEIVLDTAMTCLENPVEPIETHKSKEPVEQSLVHKVDLLLRKTVGEMVKQQRESQIRGEIKLFAEGLLSRRKQLLEDLRAGLVEIDPELVSGEKIRTLLN</sequence>
<dbReference type="Gene3D" id="3.40.50.300">
    <property type="entry name" value="P-loop containing nucleotide triphosphate hydrolases"/>
    <property type="match status" value="1"/>
</dbReference>
<accession>A0A1Q3FY61</accession>
<dbReference type="GO" id="GO:0016301">
    <property type="term" value="F:kinase activity"/>
    <property type="evidence" value="ECO:0007669"/>
    <property type="project" value="TreeGrafter"/>
</dbReference>
<dbReference type="SUPFAM" id="SSF52540">
    <property type="entry name" value="P-loop containing nucleoside triphosphate hydrolases"/>
    <property type="match status" value="1"/>
</dbReference>
<dbReference type="PANTHER" id="PTHR20873:SF0">
    <property type="entry name" value="L-SERYL-TRNA(SEC) KINASE"/>
    <property type="match status" value="1"/>
</dbReference>
<evidence type="ECO:0000313" key="3">
    <source>
        <dbReference type="EMBL" id="JAV32491.1"/>
    </source>
</evidence>
<dbReference type="InterPro" id="IPR027417">
    <property type="entry name" value="P-loop_NTPase"/>
</dbReference>
<organism evidence="3">
    <name type="scientific">Culex tarsalis</name>
    <name type="common">Encephalitis mosquito</name>
    <dbReference type="NCBI Taxonomy" id="7177"/>
    <lineage>
        <taxon>Eukaryota</taxon>
        <taxon>Metazoa</taxon>
        <taxon>Ecdysozoa</taxon>
        <taxon>Arthropoda</taxon>
        <taxon>Hexapoda</taxon>
        <taxon>Insecta</taxon>
        <taxon>Pterygota</taxon>
        <taxon>Neoptera</taxon>
        <taxon>Endopterygota</taxon>
        <taxon>Diptera</taxon>
        <taxon>Nematocera</taxon>
        <taxon>Culicoidea</taxon>
        <taxon>Culicidae</taxon>
        <taxon>Culicinae</taxon>
        <taxon>Culicini</taxon>
        <taxon>Culex</taxon>
        <taxon>Culex</taxon>
    </lineage>
</organism>
<evidence type="ECO:0000256" key="1">
    <source>
        <dbReference type="ARBA" id="ARBA00022741"/>
    </source>
</evidence>
<dbReference type="AlphaFoldDB" id="A0A1Q3FY61"/>
<dbReference type="EMBL" id="GFDL01002554">
    <property type="protein sequence ID" value="JAV32491.1"/>
    <property type="molecule type" value="Transcribed_RNA"/>
</dbReference>
<name>A0A1Q3FY61_CULTA</name>
<keyword evidence="2" id="KW-0067">ATP-binding</keyword>
<dbReference type="GO" id="GO:0000049">
    <property type="term" value="F:tRNA binding"/>
    <property type="evidence" value="ECO:0007669"/>
    <property type="project" value="TreeGrafter"/>
</dbReference>
<dbReference type="Pfam" id="PF08433">
    <property type="entry name" value="KTI12"/>
    <property type="match status" value="1"/>
</dbReference>
<dbReference type="InterPro" id="IPR013641">
    <property type="entry name" value="KTI12/PSTK"/>
</dbReference>
<reference evidence="3" key="1">
    <citation type="submission" date="2017-01" db="EMBL/GenBank/DDBJ databases">
        <title>A deep insight into the sialotranscriptome of adult male and female Cluex tarsalis mosquitoes.</title>
        <authorList>
            <person name="Ribeiro J.M."/>
            <person name="Moreira F."/>
            <person name="Bernard K.A."/>
            <person name="Calvo E."/>
        </authorList>
    </citation>
    <scope>NUCLEOTIDE SEQUENCE</scope>
    <source>
        <strain evidence="3">Kern County</strain>
        <tissue evidence="3">Salivary glands</tissue>
    </source>
</reference>
<keyword evidence="1" id="KW-0547">Nucleotide-binding</keyword>
<evidence type="ECO:0008006" key="4">
    <source>
        <dbReference type="Google" id="ProtNLM"/>
    </source>
</evidence>
<protein>
    <recommendedName>
        <fullName evidence="4">L-seryl-tRNA(Sec) kinase</fullName>
    </recommendedName>
</protein>